<dbReference type="Proteomes" id="UP000011115">
    <property type="component" value="Unassembled WGS sequence"/>
</dbReference>
<proteinExistence type="predicted"/>
<evidence type="ECO:0000313" key="3">
    <source>
        <dbReference type="Proteomes" id="UP000011115"/>
    </source>
</evidence>
<organism evidence="2 3">
    <name type="scientific">Solanum tuberosum</name>
    <name type="common">Potato</name>
    <dbReference type="NCBI Taxonomy" id="4113"/>
    <lineage>
        <taxon>Eukaryota</taxon>
        <taxon>Viridiplantae</taxon>
        <taxon>Streptophyta</taxon>
        <taxon>Embryophyta</taxon>
        <taxon>Tracheophyta</taxon>
        <taxon>Spermatophyta</taxon>
        <taxon>Magnoliopsida</taxon>
        <taxon>eudicotyledons</taxon>
        <taxon>Gunneridae</taxon>
        <taxon>Pentapetalae</taxon>
        <taxon>asterids</taxon>
        <taxon>lamiids</taxon>
        <taxon>Solanales</taxon>
        <taxon>Solanaceae</taxon>
        <taxon>Solanoideae</taxon>
        <taxon>Solaneae</taxon>
        <taxon>Solanum</taxon>
    </lineage>
</organism>
<dbReference type="InParanoid" id="M1DTD9"/>
<sequence length="312" mass="35265">MNTRTTNSRRIKGENTNQEAPPQALPQAPIDPLTDNVTNAEIRSAFQELAQEVMAQDNREVVSPVNPSMSTTEARVRDFTRMNPPKFHGSKLEENPQEFIDEVYKILVIMGVTLVEKAELAAYQVKGVGQIWFNHWKEERSERAGPIEWERTKMIKFVSGVSNLVVKECRTALLMHDMDISCLLVHSQQIDEEKLKERSREAKREERTMVTTHILGPVDGVIYGSDKGSPSKVLLMLLQGLIMKGCLNPNLKETMNHKIRNCPLVSKNEGDNLRRAQPNPSYGPSGSGAMLLSKTNSMLSKIEVIKRTPRMW</sequence>
<protein>
    <submittedName>
        <fullName evidence="2">Gag-pol polyprotein</fullName>
    </submittedName>
</protein>
<dbReference type="HOGENOM" id="CLU_892560_0_0_1"/>
<evidence type="ECO:0000313" key="2">
    <source>
        <dbReference type="EnsemblPlants" id="PGSC0003DMT400094089"/>
    </source>
</evidence>
<accession>M1DTD9</accession>
<dbReference type="AlphaFoldDB" id="M1DTD9"/>
<evidence type="ECO:0000256" key="1">
    <source>
        <dbReference type="SAM" id="MobiDB-lite"/>
    </source>
</evidence>
<dbReference type="Gramene" id="PGSC0003DMT400094089">
    <property type="protein sequence ID" value="PGSC0003DMT400094089"/>
    <property type="gene ID" value="PGSC0003DMG400043660"/>
</dbReference>
<dbReference type="EnsemblPlants" id="PGSC0003DMT400094089">
    <property type="protein sequence ID" value="PGSC0003DMT400094089"/>
    <property type="gene ID" value="PGSC0003DMG400043660"/>
</dbReference>
<name>M1DTD9_SOLTU</name>
<dbReference type="PaxDb" id="4113-PGSC0003DMT400094089"/>
<keyword evidence="3" id="KW-1185">Reference proteome</keyword>
<reference evidence="2" key="2">
    <citation type="submission" date="2015-06" db="UniProtKB">
        <authorList>
            <consortium name="EnsemblPlants"/>
        </authorList>
    </citation>
    <scope>IDENTIFICATION</scope>
    <source>
        <strain evidence="2">DM1-3 516 R44</strain>
    </source>
</reference>
<feature type="compositionally biased region" description="Low complexity" evidence="1">
    <location>
        <begin position="18"/>
        <end position="28"/>
    </location>
</feature>
<reference evidence="3" key="1">
    <citation type="journal article" date="2011" name="Nature">
        <title>Genome sequence and analysis of the tuber crop potato.</title>
        <authorList>
            <consortium name="The Potato Genome Sequencing Consortium"/>
        </authorList>
    </citation>
    <scope>NUCLEOTIDE SEQUENCE [LARGE SCALE GENOMIC DNA]</scope>
    <source>
        <strain evidence="3">cv. DM1-3 516 R44</strain>
    </source>
</reference>
<feature type="region of interest" description="Disordered" evidence="1">
    <location>
        <begin position="1"/>
        <end position="33"/>
    </location>
</feature>